<feature type="compositionally biased region" description="Low complexity" evidence="1">
    <location>
        <begin position="64"/>
        <end position="76"/>
    </location>
</feature>
<gene>
    <name evidence="2" type="ORF">WG66_6178</name>
</gene>
<evidence type="ECO:0000313" key="2">
    <source>
        <dbReference type="EMBL" id="KTB41210.1"/>
    </source>
</evidence>
<feature type="region of interest" description="Disordered" evidence="1">
    <location>
        <begin position="896"/>
        <end position="953"/>
    </location>
</feature>
<protein>
    <submittedName>
        <fullName evidence="2">Uncharacterized protein</fullName>
    </submittedName>
</protein>
<dbReference type="Proteomes" id="UP000054988">
    <property type="component" value="Unassembled WGS sequence"/>
</dbReference>
<feature type="compositionally biased region" description="Polar residues" evidence="1">
    <location>
        <begin position="44"/>
        <end position="63"/>
    </location>
</feature>
<feature type="compositionally biased region" description="Polar residues" evidence="1">
    <location>
        <begin position="1446"/>
        <end position="1459"/>
    </location>
</feature>
<feature type="compositionally biased region" description="Polar residues" evidence="1">
    <location>
        <begin position="390"/>
        <end position="421"/>
    </location>
</feature>
<feature type="compositionally biased region" description="Polar residues" evidence="1">
    <location>
        <begin position="1157"/>
        <end position="1172"/>
    </location>
</feature>
<feature type="region of interest" description="Disordered" evidence="1">
    <location>
        <begin position="1592"/>
        <end position="1641"/>
    </location>
</feature>
<reference evidence="2 3" key="1">
    <citation type="submission" date="2015-12" db="EMBL/GenBank/DDBJ databases">
        <title>Draft genome sequence of Moniliophthora roreri, the causal agent of frosty pod rot of cacao.</title>
        <authorList>
            <person name="Aime M.C."/>
            <person name="Diaz-Valderrama J.R."/>
            <person name="Kijpornyongpan T."/>
            <person name="Phillips-Mora W."/>
        </authorList>
    </citation>
    <scope>NUCLEOTIDE SEQUENCE [LARGE SCALE GENOMIC DNA]</scope>
    <source>
        <strain evidence="2 3">MCA 2952</strain>
    </source>
</reference>
<feature type="compositionally biased region" description="Basic and acidic residues" evidence="1">
    <location>
        <begin position="666"/>
        <end position="703"/>
    </location>
</feature>
<feature type="compositionally biased region" description="Polar residues" evidence="1">
    <location>
        <begin position="178"/>
        <end position="205"/>
    </location>
</feature>
<comment type="caution">
    <text evidence="2">The sequence shown here is derived from an EMBL/GenBank/DDBJ whole genome shotgun (WGS) entry which is preliminary data.</text>
</comment>
<evidence type="ECO:0000256" key="1">
    <source>
        <dbReference type="SAM" id="MobiDB-lite"/>
    </source>
</evidence>
<feature type="compositionally biased region" description="Polar residues" evidence="1">
    <location>
        <begin position="714"/>
        <end position="728"/>
    </location>
</feature>
<feature type="compositionally biased region" description="Basic and acidic residues" evidence="1">
    <location>
        <begin position="501"/>
        <end position="514"/>
    </location>
</feature>
<feature type="compositionally biased region" description="Polar residues" evidence="1">
    <location>
        <begin position="114"/>
        <end position="160"/>
    </location>
</feature>
<feature type="region of interest" description="Disordered" evidence="1">
    <location>
        <begin position="1241"/>
        <end position="1365"/>
    </location>
</feature>
<name>A0A0W0FY47_MONRR</name>
<feature type="region of interest" description="Disordered" evidence="1">
    <location>
        <begin position="281"/>
        <end position="301"/>
    </location>
</feature>
<dbReference type="eggNOG" id="ENOG502S3G2">
    <property type="taxonomic scope" value="Eukaryota"/>
</dbReference>
<feature type="compositionally biased region" description="Basic and acidic residues" evidence="1">
    <location>
        <begin position="529"/>
        <end position="538"/>
    </location>
</feature>
<feature type="compositionally biased region" description="Polar residues" evidence="1">
    <location>
        <begin position="588"/>
        <end position="612"/>
    </location>
</feature>
<feature type="compositionally biased region" description="Polar residues" evidence="1">
    <location>
        <begin position="1129"/>
        <end position="1138"/>
    </location>
</feature>
<sequence length="1641" mass="176063">MANTDIAAGVSTGSSGTQDIKSEGLNHVVDLTSEAATEGPDTHPATQSTTPTPNSKSATSLRNTASSEAASTQQATRPTLVPLGSASAQGPSPAPQPKRFSAVNINKKFLEKNGPNSTTTPIASAFNSLKSGSTIPKPAVTSSTSHPRLITTKLTATPQLSSSPGPGWSRPSSVTPPVANSNATTPNGSSHPIQNPSTKTANNAVSGPPQLPAPGKVIQPQPRAATATIGLNKSSSGTLNRPAWANMRPAAGTTRAPSSDFPTAAEVAKGVTGRVSKAAELKDMEEASKQARMEEADTFRGVHLDPNAHHWDEMEEDDDNFLDGVIEFGDGRQYKVDAPSSPPEGKEASARSSSRFSSKTDDSTAEISSVPVSKEERFVDDFDRSWPRSGPSSNIPGRGSNASDPSLSPHSQYSPQESSRVLFNERSNRLEPYNGSSRSTQGPFKRGHQPDPPNDTRGSRSSPTHTSGNNHNFQLLQKLPNKEGSSQNRRYSSGGGTGPFDRNREGDFPRRDHAFPSSRTGPHLGAKALEGEQRDRSRQQSSMPPPPVPLHALRGKESGRQLPPHLSQSGNASTPFERRAPSRESRRGSQTTHAPGSPSAASSVRQPSQSPALSHRSLAPVSSSPIVDPAVLGVSADELENAKKDLMHTAAARAKQRRQQEEEEREREKERARQKALELEQRIAAEKEKEQPTKKPKQTKEEIVVQDIEDAIKTANSDAPSDSTSQVSGRPGMQRHASIRSISSQGHDRSLFGRRSSVSSRISTGDAPSFISPSTLAESWRSRANPLPTPKITTHGRTHSLASQPPSALDQVQSLAEDPNVEFEIVDYSDLGKFVGDQDNETALAAEPHPPKGNQRAVASDFFGEETPAVDKEPLRAIEKPDDRVWRKITKPTVSIANGPPESRTLVSLPEPAPASELSQKEEASALYDSHHLSAPTSTSHPVAQRRQPYKEPTMSALDDAMSRIRGAIVGMQGENRTSAESESRRSAIPSSVKASSQKDSHIVSLACPRQIIKEPSENFLYTSSEPPRSPKPAWNAFVVKVPKTSVPLEPVHKRRMFLFNKVMPVRWEILSFTPPVEGMSRRDFSLNDVLFRRQYGYGYKGKMKYKVSLPRSSISPLVPKVNIPSHHNAPSRSNTTGAFGKPTAADGASTWRKRSALSTETTAGELDTTSRSPPPEPAMAEPIMSPGKLKEEALSPTMTLSRLRSQPKMPAGSGVAFYRDSRVIEIDSQAKSAVSFFAVNDSDAPNPEKAEARSDMSPSSNLANGIPSVSGLGSASTAGRPSDAISPSSSKYSLPPLVSSKAESKSSEDSPDRLPITPPHTGASWSRTSLSLPGKDSSVRAPDPEHLKAVWSQPSNKSDLHPVNSLEGIADDLTALPFTLLDVKSEDGETPPPTLPTAPSRMSLHDVTRAFQQVPTSSSSSSGSHRPTISPPSTTAPVARPPQGYNYSTPNASTPNVRPNYQYHPSPMMSHSPAPAMYHPMNGSPVPSRMAVNGHTPMYSPVWMPLPNPASQTPNPMMRPGMPSPYPPVMYPSPGPQTMYPMPPNMQNAPGQSQVSPHGTMGRGRGNPPMMSPAMQHAGAIPPMPMYTGSPVMMPAHAGRPPLRNDNGHHPSVSQLPPSHPQPQHYPSVHGPSFNIRPSW</sequence>
<dbReference type="EMBL" id="LATX01001501">
    <property type="protein sequence ID" value="KTB41210.1"/>
    <property type="molecule type" value="Genomic_DNA"/>
</dbReference>
<feature type="compositionally biased region" description="Low complexity" evidence="1">
    <location>
        <begin position="1287"/>
        <end position="1302"/>
    </location>
</feature>
<evidence type="ECO:0000313" key="3">
    <source>
        <dbReference type="Proteomes" id="UP000054988"/>
    </source>
</evidence>
<feature type="region of interest" description="Disordered" evidence="1">
    <location>
        <begin position="973"/>
        <end position="996"/>
    </location>
</feature>
<feature type="region of interest" description="Disordered" evidence="1">
    <location>
        <begin position="1"/>
        <end position="222"/>
    </location>
</feature>
<feature type="compositionally biased region" description="Polar residues" evidence="1">
    <location>
        <begin position="1426"/>
        <end position="1437"/>
    </location>
</feature>
<feature type="compositionally biased region" description="Low complexity" evidence="1">
    <location>
        <begin position="1611"/>
        <end position="1631"/>
    </location>
</feature>
<feature type="region of interest" description="Disordered" evidence="1">
    <location>
        <begin position="642"/>
        <end position="804"/>
    </location>
</feature>
<feature type="compositionally biased region" description="Low complexity" evidence="1">
    <location>
        <begin position="161"/>
        <end position="173"/>
    </location>
</feature>
<proteinExistence type="predicted"/>
<feature type="compositionally biased region" description="Basic and acidic residues" evidence="1">
    <location>
        <begin position="1303"/>
        <end position="1313"/>
    </location>
</feature>
<feature type="region of interest" description="Disordered" evidence="1">
    <location>
        <begin position="1385"/>
        <end position="1459"/>
    </location>
</feature>
<organism evidence="2 3">
    <name type="scientific">Moniliophthora roreri</name>
    <name type="common">Frosty pod rot fungus</name>
    <name type="synonym">Monilia roreri</name>
    <dbReference type="NCBI Taxonomy" id="221103"/>
    <lineage>
        <taxon>Eukaryota</taxon>
        <taxon>Fungi</taxon>
        <taxon>Dikarya</taxon>
        <taxon>Basidiomycota</taxon>
        <taxon>Agaricomycotina</taxon>
        <taxon>Agaricomycetes</taxon>
        <taxon>Agaricomycetidae</taxon>
        <taxon>Agaricales</taxon>
        <taxon>Marasmiineae</taxon>
        <taxon>Marasmiaceae</taxon>
        <taxon>Moniliophthora</taxon>
    </lineage>
</organism>
<feature type="compositionally biased region" description="Basic and acidic residues" evidence="1">
    <location>
        <begin position="576"/>
        <end position="587"/>
    </location>
</feature>
<feature type="compositionally biased region" description="Basic and acidic residues" evidence="1">
    <location>
        <begin position="373"/>
        <end position="386"/>
    </location>
</feature>
<feature type="region of interest" description="Disordered" evidence="1">
    <location>
        <begin position="332"/>
        <end position="627"/>
    </location>
</feature>
<feature type="compositionally biased region" description="Basic and acidic residues" evidence="1">
    <location>
        <begin position="919"/>
        <end position="932"/>
    </location>
</feature>
<feature type="region of interest" description="Disordered" evidence="1">
    <location>
        <begin position="1121"/>
        <end position="1190"/>
    </location>
</feature>
<accession>A0A0W0FY47</accession>
<feature type="compositionally biased region" description="Polar residues" evidence="1">
    <location>
        <begin position="459"/>
        <end position="475"/>
    </location>
</feature>